<evidence type="ECO:0000313" key="2">
    <source>
        <dbReference type="Proteomes" id="UP000623067"/>
    </source>
</evidence>
<gene>
    <name evidence="1" type="ORF">GCM10011380_29140</name>
</gene>
<name>A0A916TAN9_9SPHN</name>
<keyword evidence="2" id="KW-1185">Reference proteome</keyword>
<protein>
    <submittedName>
        <fullName evidence="1">Uncharacterized protein</fullName>
    </submittedName>
</protein>
<accession>A0A916TAN9</accession>
<dbReference type="EMBL" id="BMIH01000004">
    <property type="protein sequence ID" value="GGB37901.1"/>
    <property type="molecule type" value="Genomic_DNA"/>
</dbReference>
<dbReference type="Proteomes" id="UP000623067">
    <property type="component" value="Unassembled WGS sequence"/>
</dbReference>
<reference evidence="1" key="2">
    <citation type="submission" date="2020-09" db="EMBL/GenBank/DDBJ databases">
        <authorList>
            <person name="Sun Q."/>
            <person name="Zhou Y."/>
        </authorList>
    </citation>
    <scope>NUCLEOTIDE SEQUENCE</scope>
    <source>
        <strain evidence="1">CGMCC 1.15330</strain>
    </source>
</reference>
<proteinExistence type="predicted"/>
<evidence type="ECO:0000313" key="1">
    <source>
        <dbReference type="EMBL" id="GGB37901.1"/>
    </source>
</evidence>
<reference evidence="1" key="1">
    <citation type="journal article" date="2014" name="Int. J. Syst. Evol. Microbiol.">
        <title>Complete genome sequence of Corynebacterium casei LMG S-19264T (=DSM 44701T), isolated from a smear-ripened cheese.</title>
        <authorList>
            <consortium name="US DOE Joint Genome Institute (JGI-PGF)"/>
            <person name="Walter F."/>
            <person name="Albersmeier A."/>
            <person name="Kalinowski J."/>
            <person name="Ruckert C."/>
        </authorList>
    </citation>
    <scope>NUCLEOTIDE SEQUENCE</scope>
    <source>
        <strain evidence="1">CGMCC 1.15330</strain>
    </source>
</reference>
<comment type="caution">
    <text evidence="1">The sequence shown here is derived from an EMBL/GenBank/DDBJ whole genome shotgun (WGS) entry which is preliminary data.</text>
</comment>
<organism evidence="1 2">
    <name type="scientific">Sphingomonas metalli</name>
    <dbReference type="NCBI Taxonomy" id="1779358"/>
    <lineage>
        <taxon>Bacteria</taxon>
        <taxon>Pseudomonadati</taxon>
        <taxon>Pseudomonadota</taxon>
        <taxon>Alphaproteobacteria</taxon>
        <taxon>Sphingomonadales</taxon>
        <taxon>Sphingomonadaceae</taxon>
        <taxon>Sphingomonas</taxon>
    </lineage>
</organism>
<dbReference type="AlphaFoldDB" id="A0A916TAN9"/>
<sequence length="47" mass="5250">MALLAIKSIGSFGRSYVPRWVSIAYAQPIANDFVLVANVYRETQDFA</sequence>
<dbReference type="RefSeq" id="WP_188659518.1">
    <property type="nucleotide sequence ID" value="NZ_BMIH01000004.1"/>
</dbReference>